<proteinExistence type="predicted"/>
<evidence type="ECO:0000313" key="4">
    <source>
        <dbReference type="Proteomes" id="UP001642360"/>
    </source>
</evidence>
<reference evidence="3 4" key="1">
    <citation type="submission" date="2024-02" db="EMBL/GenBank/DDBJ databases">
        <authorList>
            <person name="Vignale AGUSTIN F."/>
            <person name="Sosa J E."/>
            <person name="Modenutti C."/>
        </authorList>
    </citation>
    <scope>NUCLEOTIDE SEQUENCE [LARGE SCALE GENOMIC DNA]</scope>
</reference>
<dbReference type="GO" id="GO:0005634">
    <property type="term" value="C:nucleus"/>
    <property type="evidence" value="ECO:0007669"/>
    <property type="project" value="UniProtKB-SubCell"/>
</dbReference>
<keyword evidence="2" id="KW-0539">Nucleus</keyword>
<dbReference type="Proteomes" id="UP001642360">
    <property type="component" value="Unassembled WGS sequence"/>
</dbReference>
<sequence length="504" mass="56448">MGLRALPLSPTQNGFLPNAGIAQNLSPYNFHRTSRLRVVSAQSEKGKEEPKKAEKQSLFGSLTEALDFSQVRSEEDAQLLSEAREATKSGGQMNREQYGALRRKIGGTYKDFFKSYVEVDGQYVEEGWVDKTCKVCKKDTKGEPRQRNVGATVRLTFEKAVASGKDPANFNGKDWGVTDLFREFVFDNGGLSQVPLLNPTTIEWVKPNTLVRYRGMIQDMLGNEFYAGVYKDGATWRTNKFADASQFPMGSSSDMRVWERRLLYCVPVPGQNSWTETFSEALINSCSTTTSPHGEKRQRECLTAICDGNMQTSRTILSPSLEDLIGFNSDPDCLYATALVSFLREDGMTSQSSMSEGSCSSTCLVPDFERRTFPCLVTVYDSVESDLKLNDVFEFVGVLTFDPEVTVDKDDSEELMQGLCEDTLVHLPPSKVPWLHCLVHRKLAVHDFLSSSPTLELLPYFCQLPLVQIRFYFVLLGHLTTVLGNDGWQLNSCYCISCPRCMLG</sequence>
<comment type="subcellular location">
    <subcellularLocation>
        <location evidence="1">Nucleus</location>
    </subcellularLocation>
</comment>
<keyword evidence="4" id="KW-1185">Reference proteome</keyword>
<organism evidence="3 4">
    <name type="scientific">Ilex paraguariensis</name>
    <name type="common">yerba mate</name>
    <dbReference type="NCBI Taxonomy" id="185542"/>
    <lineage>
        <taxon>Eukaryota</taxon>
        <taxon>Viridiplantae</taxon>
        <taxon>Streptophyta</taxon>
        <taxon>Embryophyta</taxon>
        <taxon>Tracheophyta</taxon>
        <taxon>Spermatophyta</taxon>
        <taxon>Magnoliopsida</taxon>
        <taxon>eudicotyledons</taxon>
        <taxon>Gunneridae</taxon>
        <taxon>Pentapetalae</taxon>
        <taxon>asterids</taxon>
        <taxon>campanulids</taxon>
        <taxon>Aquifoliales</taxon>
        <taxon>Aquifoliaceae</taxon>
        <taxon>Ilex</taxon>
    </lineage>
</organism>
<evidence type="ECO:0000256" key="2">
    <source>
        <dbReference type="ARBA" id="ARBA00023242"/>
    </source>
</evidence>
<comment type="caution">
    <text evidence="3">The sequence shown here is derived from an EMBL/GenBank/DDBJ whole genome shotgun (WGS) entry which is preliminary data.</text>
</comment>
<evidence type="ECO:0000256" key="1">
    <source>
        <dbReference type="ARBA" id="ARBA00004123"/>
    </source>
</evidence>
<dbReference type="InterPro" id="IPR019140">
    <property type="entry name" value="MCM_complex-bd"/>
</dbReference>
<dbReference type="Pfam" id="PF09739">
    <property type="entry name" value="MCM_bind"/>
    <property type="match status" value="1"/>
</dbReference>
<evidence type="ECO:0008006" key="5">
    <source>
        <dbReference type="Google" id="ProtNLM"/>
    </source>
</evidence>
<dbReference type="PANTHER" id="PTHR13489:SF0">
    <property type="entry name" value="MINI-CHROMOSOME MAINTENANCE COMPLEX-BINDING PROTEIN"/>
    <property type="match status" value="1"/>
</dbReference>
<accession>A0ABC8S829</accession>
<dbReference type="EMBL" id="CAUOFW020002056">
    <property type="protein sequence ID" value="CAK9150582.1"/>
    <property type="molecule type" value="Genomic_DNA"/>
</dbReference>
<dbReference type="AlphaFoldDB" id="A0ABC8S829"/>
<protein>
    <recommendedName>
        <fullName evidence="5">Mini-chromosome maintenance complex-binding protein</fullName>
    </recommendedName>
</protein>
<dbReference type="PANTHER" id="PTHR13489">
    <property type="entry name" value="MINI-CHROMOSOME MAINTENANCE COMPLEX-BINDING PROTEIN"/>
    <property type="match status" value="1"/>
</dbReference>
<evidence type="ECO:0000313" key="3">
    <source>
        <dbReference type="EMBL" id="CAK9150582.1"/>
    </source>
</evidence>
<name>A0ABC8S829_9AQUA</name>
<gene>
    <name evidence="3" type="ORF">ILEXP_LOCUS18738</name>
</gene>